<proteinExistence type="predicted"/>
<dbReference type="InParanoid" id="A0A2P5BLI9"/>
<evidence type="ECO:0000313" key="4">
    <source>
        <dbReference type="Proteomes" id="UP000237000"/>
    </source>
</evidence>
<dbReference type="Proteomes" id="UP000237000">
    <property type="component" value="Unassembled WGS sequence"/>
</dbReference>
<protein>
    <submittedName>
        <fullName evidence="3">Uncharacterized protein</fullName>
    </submittedName>
</protein>
<evidence type="ECO:0000313" key="3">
    <source>
        <dbReference type="EMBL" id="PON49634.1"/>
    </source>
</evidence>
<keyword evidence="2" id="KW-0472">Membrane</keyword>
<feature type="non-terminal residue" evidence="3">
    <location>
        <position position="1"/>
    </location>
</feature>
<sequence>TKDNKQQQNKKKIRTQNLEQEHSTKHKEYKGQKERKLLSHSRESFKPSNAKLKRAKTTHNKDLTPLPKLVHSQLAKKTLQALTYTQNFQRLLFLIGTSALTFQVVLINISKTVY</sequence>
<keyword evidence="2" id="KW-0812">Transmembrane</keyword>
<reference evidence="4" key="1">
    <citation type="submission" date="2016-06" db="EMBL/GenBank/DDBJ databases">
        <title>Parallel loss of symbiosis genes in relatives of nitrogen-fixing non-legume Parasponia.</title>
        <authorList>
            <person name="Van Velzen R."/>
            <person name="Holmer R."/>
            <person name="Bu F."/>
            <person name="Rutten L."/>
            <person name="Van Zeijl A."/>
            <person name="Liu W."/>
            <person name="Santuari L."/>
            <person name="Cao Q."/>
            <person name="Sharma T."/>
            <person name="Shen D."/>
            <person name="Roswanjaya Y."/>
            <person name="Wardhani T."/>
            <person name="Kalhor M.S."/>
            <person name="Jansen J."/>
            <person name="Van den Hoogen J."/>
            <person name="Gungor B."/>
            <person name="Hartog M."/>
            <person name="Hontelez J."/>
            <person name="Verver J."/>
            <person name="Yang W.-C."/>
            <person name="Schijlen E."/>
            <person name="Repin R."/>
            <person name="Schilthuizen M."/>
            <person name="Schranz E."/>
            <person name="Heidstra R."/>
            <person name="Miyata K."/>
            <person name="Fedorova E."/>
            <person name="Kohlen W."/>
            <person name="Bisseling T."/>
            <person name="Smit S."/>
            <person name="Geurts R."/>
        </authorList>
    </citation>
    <scope>NUCLEOTIDE SEQUENCE [LARGE SCALE GENOMIC DNA]</scope>
    <source>
        <strain evidence="4">cv. RG33-2</strain>
    </source>
</reference>
<evidence type="ECO:0000256" key="1">
    <source>
        <dbReference type="SAM" id="MobiDB-lite"/>
    </source>
</evidence>
<feature type="compositionally biased region" description="Basic and acidic residues" evidence="1">
    <location>
        <begin position="29"/>
        <end position="45"/>
    </location>
</feature>
<keyword evidence="2" id="KW-1133">Transmembrane helix</keyword>
<keyword evidence="4" id="KW-1185">Reference proteome</keyword>
<dbReference type="AlphaFoldDB" id="A0A2P5BLI9"/>
<comment type="caution">
    <text evidence="3">The sequence shown here is derived from an EMBL/GenBank/DDBJ whole genome shotgun (WGS) entry which is preliminary data.</text>
</comment>
<organism evidence="3 4">
    <name type="scientific">Trema orientale</name>
    <name type="common">Charcoal tree</name>
    <name type="synonym">Celtis orientalis</name>
    <dbReference type="NCBI Taxonomy" id="63057"/>
    <lineage>
        <taxon>Eukaryota</taxon>
        <taxon>Viridiplantae</taxon>
        <taxon>Streptophyta</taxon>
        <taxon>Embryophyta</taxon>
        <taxon>Tracheophyta</taxon>
        <taxon>Spermatophyta</taxon>
        <taxon>Magnoliopsida</taxon>
        <taxon>eudicotyledons</taxon>
        <taxon>Gunneridae</taxon>
        <taxon>Pentapetalae</taxon>
        <taxon>rosids</taxon>
        <taxon>fabids</taxon>
        <taxon>Rosales</taxon>
        <taxon>Cannabaceae</taxon>
        <taxon>Trema</taxon>
    </lineage>
</organism>
<gene>
    <name evidence="3" type="ORF">TorRG33x02_316840</name>
</gene>
<feature type="region of interest" description="Disordered" evidence="1">
    <location>
        <begin position="1"/>
        <end position="63"/>
    </location>
</feature>
<evidence type="ECO:0000256" key="2">
    <source>
        <dbReference type="SAM" id="Phobius"/>
    </source>
</evidence>
<feature type="transmembrane region" description="Helical" evidence="2">
    <location>
        <begin position="91"/>
        <end position="109"/>
    </location>
</feature>
<accession>A0A2P5BLI9</accession>
<name>A0A2P5BLI9_TREOI</name>
<dbReference type="EMBL" id="JXTC01000498">
    <property type="protein sequence ID" value="PON49634.1"/>
    <property type="molecule type" value="Genomic_DNA"/>
</dbReference>